<reference evidence="8" key="1">
    <citation type="submission" date="2020-01" db="EMBL/GenBank/DDBJ databases">
        <authorList>
            <consortium name="DOE Joint Genome Institute"/>
            <person name="Haridas S."/>
            <person name="Albert R."/>
            <person name="Binder M."/>
            <person name="Bloem J."/>
            <person name="Labutti K."/>
            <person name="Salamov A."/>
            <person name="Andreopoulos B."/>
            <person name="Baker S.E."/>
            <person name="Barry K."/>
            <person name="Bills G."/>
            <person name="Bluhm B.H."/>
            <person name="Cannon C."/>
            <person name="Castanera R."/>
            <person name="Culley D.E."/>
            <person name="Daum C."/>
            <person name="Ezra D."/>
            <person name="Gonzalez J.B."/>
            <person name="Henrissat B."/>
            <person name="Kuo A."/>
            <person name="Liang C."/>
            <person name="Lipzen A."/>
            <person name="Lutzoni F."/>
            <person name="Magnuson J."/>
            <person name="Mondo S."/>
            <person name="Nolan M."/>
            <person name="Ohm R."/>
            <person name="Pangilinan J."/>
            <person name="Park H.-J."/>
            <person name="Ramirez L."/>
            <person name="Alfaro M."/>
            <person name="Sun H."/>
            <person name="Tritt A."/>
            <person name="Yoshinaga Y."/>
            <person name="Zwiers L.-H."/>
            <person name="Turgeon B.G."/>
            <person name="Goodwin S.B."/>
            <person name="Spatafora J.W."/>
            <person name="Crous P.W."/>
            <person name="Grigoriev I.V."/>
        </authorList>
    </citation>
    <scope>NUCLEOTIDE SEQUENCE</scope>
    <source>
        <strain evidence="8">P77</strain>
    </source>
</reference>
<dbReference type="EMBL" id="ML975244">
    <property type="protein sequence ID" value="KAF1839640.1"/>
    <property type="molecule type" value="Genomic_DNA"/>
</dbReference>
<proteinExistence type="inferred from homology"/>
<feature type="region of interest" description="Disordered" evidence="6">
    <location>
        <begin position="1"/>
        <end position="35"/>
    </location>
</feature>
<feature type="compositionally biased region" description="Pro residues" evidence="6">
    <location>
        <begin position="1"/>
        <end position="14"/>
    </location>
</feature>
<protein>
    <recommendedName>
        <fullName evidence="5">Oxidation resistance protein 1</fullName>
    </recommendedName>
</protein>
<evidence type="ECO:0000256" key="4">
    <source>
        <dbReference type="ARBA" id="ARBA00037112"/>
    </source>
</evidence>
<feature type="region of interest" description="Disordered" evidence="6">
    <location>
        <begin position="264"/>
        <end position="284"/>
    </location>
</feature>
<evidence type="ECO:0000313" key="9">
    <source>
        <dbReference type="Proteomes" id="UP000800040"/>
    </source>
</evidence>
<sequence length="363" mass="39603">MPPPTDPSSPPPHRSPSSQTSPPSQQASPNRSSYFTYPVSYAMSGILRRLNTDTAPSPSASQSRSDRNSNRRSMTNLQSQLQSTASSLSQSFTSFASSATSDMNAVFQPPQRMASPFQPPPLTPLTLKGWRGGMREKGKLLSKALAEEIRLLLPPRLQLVDEWNLAYSLEQNGVSLGTLYQKSEDYRGKRGGFVLVVKDGGGSVFGAYLSDAPHPSTSFYGNGECFLWRAHILSGLPDLHMNLPPPPSEDTTNAVRMTTISLPRGKRDALAPPQNGQANRSGTSTPDRIRFKAFPYSGVNDYMIFCEHSYLSVGGGDGHYGLWLDDNLENGISDTCPTFGNEPLSDDGKKFKVMGVELWYIGS</sequence>
<dbReference type="Proteomes" id="UP000800040">
    <property type="component" value="Unassembled WGS sequence"/>
</dbReference>
<comment type="subcellular location">
    <subcellularLocation>
        <location evidence="1">Mitochondrion</location>
    </subcellularLocation>
</comment>
<dbReference type="Pfam" id="PF07534">
    <property type="entry name" value="TLD"/>
    <property type="match status" value="2"/>
</dbReference>
<dbReference type="GO" id="GO:0006979">
    <property type="term" value="P:response to oxidative stress"/>
    <property type="evidence" value="ECO:0007669"/>
    <property type="project" value="TreeGrafter"/>
</dbReference>
<accession>A0A6A5KTX1</accession>
<evidence type="ECO:0000256" key="1">
    <source>
        <dbReference type="ARBA" id="ARBA00004173"/>
    </source>
</evidence>
<feature type="compositionally biased region" description="Polar residues" evidence="6">
    <location>
        <begin position="274"/>
        <end position="284"/>
    </location>
</feature>
<dbReference type="OrthoDB" id="26679at2759"/>
<keyword evidence="3" id="KW-0496">Mitochondrion</keyword>
<keyword evidence="9" id="KW-1185">Reference proteome</keyword>
<evidence type="ECO:0000256" key="3">
    <source>
        <dbReference type="ARBA" id="ARBA00023128"/>
    </source>
</evidence>
<name>A0A6A5KTX1_9PLEO</name>
<dbReference type="AlphaFoldDB" id="A0A6A5KTX1"/>
<feature type="region of interest" description="Disordered" evidence="6">
    <location>
        <begin position="51"/>
        <end position="85"/>
    </location>
</feature>
<feature type="compositionally biased region" description="Low complexity" evidence="6">
    <location>
        <begin position="15"/>
        <end position="29"/>
    </location>
</feature>
<feature type="compositionally biased region" description="Low complexity" evidence="6">
    <location>
        <begin position="71"/>
        <end position="85"/>
    </location>
</feature>
<comment type="function">
    <text evidence="4">May be involved in protection from oxidative damage.</text>
</comment>
<dbReference type="PROSITE" id="PS51886">
    <property type="entry name" value="TLDC"/>
    <property type="match status" value="1"/>
</dbReference>
<dbReference type="GO" id="GO:0005634">
    <property type="term" value="C:nucleus"/>
    <property type="evidence" value="ECO:0007669"/>
    <property type="project" value="TreeGrafter"/>
</dbReference>
<evidence type="ECO:0000259" key="7">
    <source>
        <dbReference type="PROSITE" id="PS51886"/>
    </source>
</evidence>
<evidence type="ECO:0000256" key="6">
    <source>
        <dbReference type="SAM" id="MobiDB-lite"/>
    </source>
</evidence>
<evidence type="ECO:0000313" key="8">
    <source>
        <dbReference type="EMBL" id="KAF1839640.1"/>
    </source>
</evidence>
<gene>
    <name evidence="8" type="ORF">BDW02DRAFT_5115</name>
</gene>
<comment type="similarity">
    <text evidence="2">Belongs to the OXR1 family.</text>
</comment>
<evidence type="ECO:0000256" key="5">
    <source>
        <dbReference type="ARBA" id="ARBA00040604"/>
    </source>
</evidence>
<dbReference type="GO" id="GO:0005739">
    <property type="term" value="C:mitochondrion"/>
    <property type="evidence" value="ECO:0007669"/>
    <property type="project" value="UniProtKB-SubCell"/>
</dbReference>
<feature type="domain" description="TLDc" evidence="7">
    <location>
        <begin position="139"/>
        <end position="362"/>
    </location>
</feature>
<dbReference type="SMART" id="SM00584">
    <property type="entry name" value="TLDc"/>
    <property type="match status" value="1"/>
</dbReference>
<evidence type="ECO:0000256" key="2">
    <source>
        <dbReference type="ARBA" id="ARBA00009540"/>
    </source>
</evidence>
<dbReference type="InterPro" id="IPR006571">
    <property type="entry name" value="TLDc_dom"/>
</dbReference>
<dbReference type="PANTHER" id="PTHR23354:SF62">
    <property type="entry name" value="MUSTARD, ISOFORM V"/>
    <property type="match status" value="1"/>
</dbReference>
<dbReference type="PANTHER" id="PTHR23354">
    <property type="entry name" value="NUCLEOLAR PROTEIN 7/ESTROGEN RECEPTOR COACTIVATOR-RELATED"/>
    <property type="match status" value="1"/>
</dbReference>
<organism evidence="8 9">
    <name type="scientific">Decorospora gaudefroyi</name>
    <dbReference type="NCBI Taxonomy" id="184978"/>
    <lineage>
        <taxon>Eukaryota</taxon>
        <taxon>Fungi</taxon>
        <taxon>Dikarya</taxon>
        <taxon>Ascomycota</taxon>
        <taxon>Pezizomycotina</taxon>
        <taxon>Dothideomycetes</taxon>
        <taxon>Pleosporomycetidae</taxon>
        <taxon>Pleosporales</taxon>
        <taxon>Pleosporineae</taxon>
        <taxon>Pleosporaceae</taxon>
        <taxon>Decorospora</taxon>
    </lineage>
</organism>